<keyword evidence="1" id="KW-0812">Transmembrane</keyword>
<dbReference type="EMBL" id="JANCPR020000036">
    <property type="protein sequence ID" value="MDJ1136086.1"/>
    <property type="molecule type" value="Genomic_DNA"/>
</dbReference>
<name>A0ABT7A460_9ACTN</name>
<gene>
    <name evidence="2" type="ORF">NMN56_029885</name>
</gene>
<keyword evidence="3" id="KW-1185">Reference proteome</keyword>
<dbReference type="Proteomes" id="UP001214441">
    <property type="component" value="Unassembled WGS sequence"/>
</dbReference>
<accession>A0ABT7A460</accession>
<feature type="transmembrane region" description="Helical" evidence="1">
    <location>
        <begin position="55"/>
        <end position="73"/>
    </location>
</feature>
<protein>
    <submittedName>
        <fullName evidence="2">Uncharacterized protein</fullName>
    </submittedName>
</protein>
<evidence type="ECO:0000313" key="2">
    <source>
        <dbReference type="EMBL" id="MDJ1136086.1"/>
    </source>
</evidence>
<reference evidence="2 3" key="1">
    <citation type="submission" date="2023-05" db="EMBL/GenBank/DDBJ databases">
        <title>Streptantibioticus silvisoli sp. nov., acidotolerant actinomycetes 1 from pine litter.</title>
        <authorList>
            <person name="Swiecimska M."/>
            <person name="Golinska P."/>
            <person name="Sangal V."/>
            <person name="Wachnowicz B."/>
            <person name="Goodfellow M."/>
        </authorList>
    </citation>
    <scope>NUCLEOTIDE SEQUENCE [LARGE SCALE GENOMIC DNA]</scope>
    <source>
        <strain evidence="2 3">DSM 42109</strain>
    </source>
</reference>
<sequence length="81" mass="8680">MLAAGGLYCALTIAPRDELDEHTLTGIEVACFLTVACSTAALLLACLLRKTLSPWWTAPALCFLLAGTARWAHVVHTYPPP</sequence>
<proteinExistence type="predicted"/>
<dbReference type="RefSeq" id="WP_274046047.1">
    <property type="nucleotide sequence ID" value="NZ_JANCPR020000036.1"/>
</dbReference>
<evidence type="ECO:0000256" key="1">
    <source>
        <dbReference type="SAM" id="Phobius"/>
    </source>
</evidence>
<comment type="caution">
    <text evidence="2">The sequence shown here is derived from an EMBL/GenBank/DDBJ whole genome shotgun (WGS) entry which is preliminary data.</text>
</comment>
<feature type="transmembrane region" description="Helical" evidence="1">
    <location>
        <begin position="26"/>
        <end position="48"/>
    </location>
</feature>
<keyword evidence="1" id="KW-0472">Membrane</keyword>
<keyword evidence="1" id="KW-1133">Transmembrane helix</keyword>
<organism evidence="2 3">
    <name type="scientific">Streptomyces iconiensis</name>
    <dbReference type="NCBI Taxonomy" id="1384038"/>
    <lineage>
        <taxon>Bacteria</taxon>
        <taxon>Bacillati</taxon>
        <taxon>Actinomycetota</taxon>
        <taxon>Actinomycetes</taxon>
        <taxon>Kitasatosporales</taxon>
        <taxon>Streptomycetaceae</taxon>
        <taxon>Streptomyces</taxon>
    </lineage>
</organism>
<evidence type="ECO:0000313" key="3">
    <source>
        <dbReference type="Proteomes" id="UP001214441"/>
    </source>
</evidence>